<reference evidence="5" key="1">
    <citation type="submission" date="2017-09" db="EMBL/GenBank/DDBJ databases">
        <title>Depth-based differentiation of microbial function through sediment-hosted aquifers and enrichment of novel symbionts in the deep terrestrial subsurface.</title>
        <authorList>
            <person name="Probst A.J."/>
            <person name="Ladd B."/>
            <person name="Jarett J.K."/>
            <person name="Geller-Mcgrath D.E."/>
            <person name="Sieber C.M.K."/>
            <person name="Emerson J.B."/>
            <person name="Anantharaman K."/>
            <person name="Thomas B.C."/>
            <person name="Malmstrom R."/>
            <person name="Stieglmeier M."/>
            <person name="Klingl A."/>
            <person name="Woyke T."/>
            <person name="Ryan C.M."/>
            <person name="Banfield J.F."/>
        </authorList>
    </citation>
    <scope>NUCLEOTIDE SEQUENCE [LARGE SCALE GENOMIC DNA]</scope>
</reference>
<name>A0A2M7Z8J7_9BACT</name>
<comment type="caution">
    <text evidence="4">The sequence shown here is derived from an EMBL/GenBank/DDBJ whole genome shotgun (WGS) entry which is preliminary data.</text>
</comment>
<protein>
    <submittedName>
        <fullName evidence="4">IS5/IS1182 family transposase</fullName>
    </submittedName>
</protein>
<comment type="cofactor">
    <cofactor evidence="1">
        <name>a divalent metal cation</name>
        <dbReference type="ChEBI" id="CHEBI:60240"/>
    </cofactor>
</comment>
<dbReference type="GO" id="GO:0046872">
    <property type="term" value="F:metal ion binding"/>
    <property type="evidence" value="ECO:0007669"/>
    <property type="project" value="UniProtKB-KW"/>
</dbReference>
<dbReference type="EMBL" id="PFVG01000080">
    <property type="protein sequence ID" value="PJA91902.1"/>
    <property type="molecule type" value="Genomic_DNA"/>
</dbReference>
<dbReference type="Proteomes" id="UP000229569">
    <property type="component" value="Unassembled WGS sequence"/>
</dbReference>
<dbReference type="AlphaFoldDB" id="A0A2M7Z8J7"/>
<dbReference type="InterPro" id="IPR027806">
    <property type="entry name" value="HARBI1_dom"/>
</dbReference>
<evidence type="ECO:0000259" key="3">
    <source>
        <dbReference type="Pfam" id="PF13359"/>
    </source>
</evidence>
<organism evidence="4 5">
    <name type="scientific">Candidatus Kuenenbacteria bacterium CG_4_9_14_3_um_filter_39_14</name>
    <dbReference type="NCBI Taxonomy" id="1974616"/>
    <lineage>
        <taxon>Bacteria</taxon>
        <taxon>Candidatus Kueneniibacteriota</taxon>
    </lineage>
</organism>
<dbReference type="Pfam" id="PF13359">
    <property type="entry name" value="DDE_Tnp_4"/>
    <property type="match status" value="1"/>
</dbReference>
<evidence type="ECO:0000256" key="1">
    <source>
        <dbReference type="ARBA" id="ARBA00001968"/>
    </source>
</evidence>
<accession>A0A2M7Z8J7</accession>
<gene>
    <name evidence="4" type="ORF">CO134_02950</name>
</gene>
<proteinExistence type="predicted"/>
<evidence type="ECO:0000313" key="5">
    <source>
        <dbReference type="Proteomes" id="UP000229569"/>
    </source>
</evidence>
<evidence type="ECO:0000256" key="2">
    <source>
        <dbReference type="ARBA" id="ARBA00022723"/>
    </source>
</evidence>
<feature type="non-terminal residue" evidence="4">
    <location>
        <position position="1"/>
    </location>
</feature>
<sequence length="45" mass="5093">SGYSGKKKRNTVKTQIMITHDGKIKSVSKSVPGNIHDKKLYDKLY</sequence>
<evidence type="ECO:0000313" key="4">
    <source>
        <dbReference type="EMBL" id="PJA91902.1"/>
    </source>
</evidence>
<feature type="domain" description="DDE Tnp4" evidence="3">
    <location>
        <begin position="2"/>
        <end position="42"/>
    </location>
</feature>
<keyword evidence="2" id="KW-0479">Metal-binding</keyword>